<keyword evidence="1" id="KW-1133">Transmembrane helix</keyword>
<feature type="transmembrane region" description="Helical" evidence="1">
    <location>
        <begin position="36"/>
        <end position="57"/>
    </location>
</feature>
<name>A0ABU6A522_9PSEU</name>
<accession>A0ABU6A522</accession>
<keyword evidence="1" id="KW-0472">Membrane</keyword>
<gene>
    <name evidence="2" type="ORF">R4I43_04005</name>
</gene>
<evidence type="ECO:0008006" key="4">
    <source>
        <dbReference type="Google" id="ProtNLM"/>
    </source>
</evidence>
<reference evidence="2 3" key="1">
    <citation type="submission" date="2023-10" db="EMBL/GenBank/DDBJ databases">
        <title>Saccharopolyspora sp. nov., isolated from mangrove soil.</title>
        <authorList>
            <person name="Lu Y."/>
            <person name="Liu W."/>
        </authorList>
    </citation>
    <scope>NUCLEOTIDE SEQUENCE [LARGE SCALE GENOMIC DNA]</scope>
    <source>
        <strain evidence="2 3">S2-29</strain>
    </source>
</reference>
<feature type="transmembrane region" description="Helical" evidence="1">
    <location>
        <begin position="69"/>
        <end position="86"/>
    </location>
</feature>
<evidence type="ECO:0000313" key="3">
    <source>
        <dbReference type="Proteomes" id="UP001327093"/>
    </source>
</evidence>
<evidence type="ECO:0000256" key="1">
    <source>
        <dbReference type="SAM" id="Phobius"/>
    </source>
</evidence>
<proteinExistence type="predicted"/>
<dbReference type="Proteomes" id="UP001327093">
    <property type="component" value="Unassembled WGS sequence"/>
</dbReference>
<sequence>MMNTLAMLLGGIGGVLLRALVEQLRRDDDGMLRWDAVMVSLVGAFLLGAATGVALAVSGPGEARTGLSIGLGSALFTYCLFSRFAMRLLAGAGGRRSVLAAIVHAFGGFGAAVPGLLAAMWLIG</sequence>
<evidence type="ECO:0000313" key="2">
    <source>
        <dbReference type="EMBL" id="MEB3366560.1"/>
    </source>
</evidence>
<keyword evidence="1" id="KW-0812">Transmembrane</keyword>
<protein>
    <recommendedName>
        <fullName evidence="4">Fluoride ion transporter CrcB</fullName>
    </recommendedName>
</protein>
<comment type="caution">
    <text evidence="2">The sequence shown here is derived from an EMBL/GenBank/DDBJ whole genome shotgun (WGS) entry which is preliminary data.</text>
</comment>
<feature type="transmembrane region" description="Helical" evidence="1">
    <location>
        <begin position="6"/>
        <end position="24"/>
    </location>
</feature>
<dbReference type="EMBL" id="JAWLNX010000002">
    <property type="protein sequence ID" value="MEB3366560.1"/>
    <property type="molecule type" value="Genomic_DNA"/>
</dbReference>
<keyword evidence="3" id="KW-1185">Reference proteome</keyword>
<feature type="transmembrane region" description="Helical" evidence="1">
    <location>
        <begin position="98"/>
        <end position="123"/>
    </location>
</feature>
<dbReference type="RefSeq" id="WP_324264131.1">
    <property type="nucleotide sequence ID" value="NZ_JAWLNX010000002.1"/>
</dbReference>
<organism evidence="2 3">
    <name type="scientific">Saccharopolyspora mangrovi</name>
    <dbReference type="NCBI Taxonomy" id="3082379"/>
    <lineage>
        <taxon>Bacteria</taxon>
        <taxon>Bacillati</taxon>
        <taxon>Actinomycetota</taxon>
        <taxon>Actinomycetes</taxon>
        <taxon>Pseudonocardiales</taxon>
        <taxon>Pseudonocardiaceae</taxon>
        <taxon>Saccharopolyspora</taxon>
    </lineage>
</organism>